<feature type="chain" id="PRO_5040821029" description="Apple domain-containing protein" evidence="1">
    <location>
        <begin position="29"/>
        <end position="832"/>
    </location>
</feature>
<proteinExistence type="predicted"/>
<dbReference type="OrthoDB" id="659at2759"/>
<feature type="signal peptide" evidence="1">
    <location>
        <begin position="1"/>
        <end position="28"/>
    </location>
</feature>
<keyword evidence="1" id="KW-0732">Signal</keyword>
<dbReference type="PROSITE" id="PS50948">
    <property type="entry name" value="PAN"/>
    <property type="match status" value="1"/>
</dbReference>
<dbReference type="InterPro" id="IPR051043">
    <property type="entry name" value="Sulfatase_Mod_Factor_Kinase"/>
</dbReference>
<dbReference type="SUPFAM" id="SSF51445">
    <property type="entry name" value="(Trans)glycosidases"/>
    <property type="match status" value="1"/>
</dbReference>
<evidence type="ECO:0000256" key="1">
    <source>
        <dbReference type="SAM" id="SignalP"/>
    </source>
</evidence>
<dbReference type="Gene3D" id="3.90.1580.10">
    <property type="entry name" value="paralog of FGE (formylglycine-generating enzyme)"/>
    <property type="match status" value="1"/>
</dbReference>
<name>A0A9W7G0J4_9STRA</name>
<feature type="domain" description="Apple" evidence="2">
    <location>
        <begin position="414"/>
        <end position="486"/>
    </location>
</feature>
<dbReference type="EMBL" id="BRXZ01007655">
    <property type="protein sequence ID" value="GMI30931.1"/>
    <property type="molecule type" value="Genomic_DNA"/>
</dbReference>
<dbReference type="Proteomes" id="UP001165082">
    <property type="component" value="Unassembled WGS sequence"/>
</dbReference>
<dbReference type="PANTHER" id="PTHR23150">
    <property type="entry name" value="SULFATASE MODIFYING FACTOR 1, 2"/>
    <property type="match status" value="1"/>
</dbReference>
<evidence type="ECO:0000313" key="3">
    <source>
        <dbReference type="EMBL" id="GMI30931.1"/>
    </source>
</evidence>
<gene>
    <name evidence="3" type="ORF">TrRE_jg5892</name>
</gene>
<keyword evidence="4" id="KW-1185">Reference proteome</keyword>
<dbReference type="InterPro" id="IPR016187">
    <property type="entry name" value="CTDL_fold"/>
</dbReference>
<dbReference type="Gene3D" id="3.20.20.80">
    <property type="entry name" value="Glycosidases"/>
    <property type="match status" value="1"/>
</dbReference>
<organism evidence="3 4">
    <name type="scientific">Triparma retinervis</name>
    <dbReference type="NCBI Taxonomy" id="2557542"/>
    <lineage>
        <taxon>Eukaryota</taxon>
        <taxon>Sar</taxon>
        <taxon>Stramenopiles</taxon>
        <taxon>Ochrophyta</taxon>
        <taxon>Bolidophyceae</taxon>
        <taxon>Parmales</taxon>
        <taxon>Triparmaceae</taxon>
        <taxon>Triparma</taxon>
    </lineage>
</organism>
<dbReference type="SUPFAM" id="SSF56436">
    <property type="entry name" value="C-type lectin-like"/>
    <property type="match status" value="1"/>
</dbReference>
<dbReference type="GO" id="GO:0120147">
    <property type="term" value="F:formylglycine-generating oxidase activity"/>
    <property type="evidence" value="ECO:0007669"/>
    <property type="project" value="TreeGrafter"/>
</dbReference>
<dbReference type="InterPro" id="IPR005532">
    <property type="entry name" value="SUMF_dom"/>
</dbReference>
<reference evidence="3" key="1">
    <citation type="submission" date="2022-07" db="EMBL/GenBank/DDBJ databases">
        <title>Genome analysis of Parmales, a sister group of diatoms, reveals the evolutionary specialization of diatoms from phago-mixotrophs to photoautotrophs.</title>
        <authorList>
            <person name="Ban H."/>
            <person name="Sato S."/>
            <person name="Yoshikawa S."/>
            <person name="Kazumasa Y."/>
            <person name="Nakamura Y."/>
            <person name="Ichinomiya M."/>
            <person name="Saitoh K."/>
            <person name="Sato N."/>
            <person name="Blanc-Mathieu R."/>
            <person name="Endo H."/>
            <person name="Kuwata A."/>
            <person name="Ogata H."/>
        </authorList>
    </citation>
    <scope>NUCLEOTIDE SEQUENCE</scope>
</reference>
<accession>A0A9W7G0J4</accession>
<dbReference type="InterPro" id="IPR042095">
    <property type="entry name" value="SUMF_sf"/>
</dbReference>
<sequence length="832" mass="92354">MPRAYHSIACLSLLAFSLFNPSLTGANGQQYQGPCDQTPEKFNEWYSEYRAWIEEASATIDLSNYDIPYTIPFRTSFIQPQVMMHDKFLYNRETDSFTIDRFLEDLDSRYGGVDSVLLWPTYPNIGVDDRNQYEMHESLPGGLEGLKELVDQFHESNVKVLLPLNPWDHGTNDSGKSDYEALISLIQSVGADGFNGDTMNGVNSSYWDEALKSYPIIIEPETMYSASAIGPDDTDLETNLWSWGYWEYSPVPSVASYKALTGGKHLTHICERWATDHTDGIQHAFFNGAGFESWENVWGIWNGITPRNSALLQRASRILRSLGDLIQGGDGDFVPHIPVTPVNSMVYATKFENDTHKVFLLTNRNAYDADPLKLKLPCRWEGDAAAGGSEGGSEEEGREGESIGNYTVIEHVNCYESHGASSLETPVGSAAATGLTLSECSSMCSSTRGCEAFVFGKVEGSCYRRSQVFSLLCEPSAEYDLYTREVKVGDLKTVDLYGGRMLENAECDTKTGTMEVEVEIEAGGVGAVMITREEVDDFTKGFMEVMRGLTAQPLAGMSNEFVPLQQTMVPSKVSMGPIVRALRGETVKVPAAESFKFKVSGNAIEGDNLPDSVDVQYPWEIHPQRNHEHTLEIKALEVDRYPVTNGDYMKFLEETGWEPSDGSNWLLDWGGEGTYPKGWGNKPVTWVSHSDAAAYCGLAGGRLPTSFEWQYFAQCLDGRAYPWGDREPGSAETPSFSKARNMPPLDDVDAHGAGKSCFGVEDLVGNAYQWTDVFSDAHTDRAVLRGGSRWRADGSDWYFPEPRDLGEHDTFLMMSEGMDRSKGIGFRCVSEI</sequence>
<dbReference type="PANTHER" id="PTHR23150:SF19">
    <property type="entry name" value="FORMYLGLYCINE-GENERATING ENZYME"/>
    <property type="match status" value="1"/>
</dbReference>
<dbReference type="InterPro" id="IPR003609">
    <property type="entry name" value="Pan_app"/>
</dbReference>
<dbReference type="Pfam" id="PF03781">
    <property type="entry name" value="FGE-sulfatase"/>
    <property type="match status" value="1"/>
</dbReference>
<evidence type="ECO:0000313" key="4">
    <source>
        <dbReference type="Proteomes" id="UP001165082"/>
    </source>
</evidence>
<dbReference type="SUPFAM" id="SSF57414">
    <property type="entry name" value="Hairpin loop containing domain-like"/>
    <property type="match status" value="1"/>
</dbReference>
<dbReference type="InterPro" id="IPR017853">
    <property type="entry name" value="GH"/>
</dbReference>
<evidence type="ECO:0000259" key="2">
    <source>
        <dbReference type="PROSITE" id="PS50948"/>
    </source>
</evidence>
<comment type="caution">
    <text evidence="3">The sequence shown here is derived from an EMBL/GenBank/DDBJ whole genome shotgun (WGS) entry which is preliminary data.</text>
</comment>
<dbReference type="AlphaFoldDB" id="A0A9W7G0J4"/>
<protein>
    <recommendedName>
        <fullName evidence="2">Apple domain-containing protein</fullName>
    </recommendedName>
</protein>